<comment type="subcellular location">
    <subcellularLocation>
        <location evidence="1">Membrane</location>
        <topology evidence="1">Multi-pass membrane protein</topology>
    </subcellularLocation>
</comment>
<keyword evidence="9" id="KW-1185">Reference proteome</keyword>
<dbReference type="RefSeq" id="WP_309939624.1">
    <property type="nucleotide sequence ID" value="NZ_AP025305.1"/>
</dbReference>
<dbReference type="Gene3D" id="1.20.1080.10">
    <property type="entry name" value="Glycerol uptake facilitator protein"/>
    <property type="match status" value="1"/>
</dbReference>
<dbReference type="PANTHER" id="PTHR30520:SF6">
    <property type="entry name" value="FORMATE_NITRATE FAMILY TRANSPORTER (EUROFUNG)"/>
    <property type="match status" value="1"/>
</dbReference>
<evidence type="ECO:0000256" key="4">
    <source>
        <dbReference type="ARBA" id="ARBA00022989"/>
    </source>
</evidence>
<dbReference type="GO" id="GO:0015707">
    <property type="term" value="P:nitrite transport"/>
    <property type="evidence" value="ECO:0007669"/>
    <property type="project" value="TreeGrafter"/>
</dbReference>
<sequence>MGIFTPKEIAYQAKDTAFQKSAYSIDKFLLLSFLGGAFVAFGSILAIIVGGGSPEIAAANPGLQKFMFGAVFPVGLILVIIAGADLFTSDCAIMTIPVLKKEMKPSKLLKVWTLSYFGNFIGALFVVYFITYLTGILKPEPFSTASIDIAIAKTSNPFFKTFWKGVGANWLVCLAAWSAIAAKDVTGKVLAIWFPVMTFVTFGFEHSIANMFFIPNAMTLGADISWTTFIVKNLIPATLGNIVGGALFVGTIYTYIYVNDK</sequence>
<dbReference type="NCBIfam" id="TIGR00790">
    <property type="entry name" value="fnt"/>
    <property type="match status" value="1"/>
</dbReference>
<dbReference type="PROSITE" id="PS01005">
    <property type="entry name" value="FORMATE_NITRITE_TP_1"/>
    <property type="match status" value="1"/>
</dbReference>
<keyword evidence="4 7" id="KW-1133">Transmembrane helix</keyword>
<dbReference type="GO" id="GO:0015513">
    <property type="term" value="F:high-affinity secondary active nitrite transmembrane transporter activity"/>
    <property type="evidence" value="ECO:0007669"/>
    <property type="project" value="TreeGrafter"/>
</dbReference>
<feature type="transmembrane region" description="Helical" evidence="7">
    <location>
        <begin position="189"/>
        <end position="214"/>
    </location>
</feature>
<dbReference type="InterPro" id="IPR023271">
    <property type="entry name" value="Aquaporin-like"/>
</dbReference>
<feature type="transmembrane region" description="Helical" evidence="7">
    <location>
        <begin position="28"/>
        <end position="50"/>
    </location>
</feature>
<keyword evidence="3 7" id="KW-0812">Transmembrane</keyword>
<dbReference type="AlphaFoldDB" id="A0AAE4BTD6"/>
<gene>
    <name evidence="8" type="ORF">HNQ88_002878</name>
</gene>
<evidence type="ECO:0000256" key="2">
    <source>
        <dbReference type="ARBA" id="ARBA00022448"/>
    </source>
</evidence>
<organism evidence="8 9">
    <name type="scientific">Aureibacter tunicatorum</name>
    <dbReference type="NCBI Taxonomy" id="866807"/>
    <lineage>
        <taxon>Bacteria</taxon>
        <taxon>Pseudomonadati</taxon>
        <taxon>Bacteroidota</taxon>
        <taxon>Cytophagia</taxon>
        <taxon>Cytophagales</taxon>
        <taxon>Persicobacteraceae</taxon>
        <taxon>Aureibacter</taxon>
    </lineage>
</organism>
<reference evidence="8" key="1">
    <citation type="submission" date="2023-07" db="EMBL/GenBank/DDBJ databases">
        <title>Genomic Encyclopedia of Type Strains, Phase IV (KMG-IV): sequencing the most valuable type-strain genomes for metagenomic binning, comparative biology and taxonomic classification.</title>
        <authorList>
            <person name="Goeker M."/>
        </authorList>
    </citation>
    <scope>NUCLEOTIDE SEQUENCE</scope>
    <source>
        <strain evidence="8">DSM 26174</strain>
    </source>
</reference>
<comment type="similarity">
    <text evidence="6">Belongs to the FNT transporter (TC 1.A.16) family.</text>
</comment>
<dbReference type="PANTHER" id="PTHR30520">
    <property type="entry name" value="FORMATE TRANSPORTER-RELATED"/>
    <property type="match status" value="1"/>
</dbReference>
<evidence type="ECO:0000313" key="9">
    <source>
        <dbReference type="Proteomes" id="UP001185092"/>
    </source>
</evidence>
<keyword evidence="5 7" id="KW-0472">Membrane</keyword>
<evidence type="ECO:0000256" key="6">
    <source>
        <dbReference type="ARBA" id="ARBA00049660"/>
    </source>
</evidence>
<proteinExistence type="inferred from homology"/>
<dbReference type="GO" id="GO:0005886">
    <property type="term" value="C:plasma membrane"/>
    <property type="evidence" value="ECO:0007669"/>
    <property type="project" value="TreeGrafter"/>
</dbReference>
<protein>
    <submittedName>
        <fullName evidence="8">Formate/nitrite transporter</fullName>
    </submittedName>
</protein>
<feature type="transmembrane region" description="Helical" evidence="7">
    <location>
        <begin position="111"/>
        <end position="133"/>
    </location>
</feature>
<feature type="transmembrane region" description="Helical" evidence="7">
    <location>
        <begin position="70"/>
        <end position="99"/>
    </location>
</feature>
<dbReference type="FunFam" id="1.20.1080.10:FF:000011">
    <property type="entry name" value="Formate family transporter"/>
    <property type="match status" value="1"/>
</dbReference>
<dbReference type="InterPro" id="IPR024002">
    <property type="entry name" value="For/NO2_transpt_CS"/>
</dbReference>
<accession>A0AAE4BTD6</accession>
<dbReference type="Pfam" id="PF01226">
    <property type="entry name" value="Form_Nir_trans"/>
    <property type="match status" value="1"/>
</dbReference>
<keyword evidence="2" id="KW-0813">Transport</keyword>
<evidence type="ECO:0000256" key="7">
    <source>
        <dbReference type="SAM" id="Phobius"/>
    </source>
</evidence>
<dbReference type="InterPro" id="IPR000292">
    <property type="entry name" value="For/NO2_transpt"/>
</dbReference>
<evidence type="ECO:0000256" key="3">
    <source>
        <dbReference type="ARBA" id="ARBA00022692"/>
    </source>
</evidence>
<dbReference type="Proteomes" id="UP001185092">
    <property type="component" value="Unassembled WGS sequence"/>
</dbReference>
<comment type="caution">
    <text evidence="8">The sequence shown here is derived from an EMBL/GenBank/DDBJ whole genome shotgun (WGS) entry which is preliminary data.</text>
</comment>
<evidence type="ECO:0000256" key="1">
    <source>
        <dbReference type="ARBA" id="ARBA00004141"/>
    </source>
</evidence>
<evidence type="ECO:0000313" key="8">
    <source>
        <dbReference type="EMBL" id="MDR6239830.1"/>
    </source>
</evidence>
<dbReference type="EMBL" id="JAVDQD010000003">
    <property type="protein sequence ID" value="MDR6239830.1"/>
    <property type="molecule type" value="Genomic_DNA"/>
</dbReference>
<dbReference type="PROSITE" id="PS01006">
    <property type="entry name" value="FORMATE_NITRITE_TP_2"/>
    <property type="match status" value="1"/>
</dbReference>
<feature type="transmembrane region" description="Helical" evidence="7">
    <location>
        <begin position="162"/>
        <end position="182"/>
    </location>
</feature>
<feature type="transmembrane region" description="Helical" evidence="7">
    <location>
        <begin position="234"/>
        <end position="258"/>
    </location>
</feature>
<evidence type="ECO:0000256" key="5">
    <source>
        <dbReference type="ARBA" id="ARBA00023136"/>
    </source>
</evidence>
<name>A0AAE4BTD6_9BACT</name>